<accession>A0A5A7TPX9</accession>
<evidence type="ECO:0000313" key="2">
    <source>
        <dbReference type="EMBL" id="KAA0045422.1"/>
    </source>
</evidence>
<sequence>MEIIREGPSALRPSVLDGKNYTYWKPRMIFFIKTLDGRAWRALVTGYEPPMITMDGVSILKPEVDWTDVEKQASVGNARALNAIFNGTTKVKISRVQLITSKLEALKMSEDESVSDYNERVLEIANESLLLGEKIPDSKILRKMAISDRENKKGNRVAFKAIYEEVTIVNQSDNEVNMNESIALLMEQFSKVVRKLENVNTTGSNNLNLNHYRRKDGENTTRSCSKHMTGNRSFFSEVKECTSEHVMLGDGAKGRILAKGNIEKYNLPCLNDKIGRIVDEVNVSDEQHSCLSIMILGIVVVASSQSSHLSIDVLASVLSRGTLSVWSVNEICVVSLSVKSVILHKIDFTNWFPSSRGPSAADQSQE</sequence>
<proteinExistence type="predicted"/>
<dbReference type="Pfam" id="PF22936">
    <property type="entry name" value="Pol_BBD"/>
    <property type="match status" value="1"/>
</dbReference>
<name>A0A5A7TPX9_CUCMM</name>
<dbReference type="AlphaFoldDB" id="A0A5A7TPX9"/>
<evidence type="ECO:0000313" key="4">
    <source>
        <dbReference type="Proteomes" id="UP000321393"/>
    </source>
</evidence>
<gene>
    <name evidence="3" type="ORF">E5676_scaffold4559G00270</name>
    <name evidence="2" type="ORF">E6C27_scaffold294G00150</name>
</gene>
<evidence type="ECO:0000313" key="5">
    <source>
        <dbReference type="Proteomes" id="UP000321947"/>
    </source>
</evidence>
<evidence type="ECO:0000259" key="1">
    <source>
        <dbReference type="Pfam" id="PF22936"/>
    </source>
</evidence>
<protein>
    <submittedName>
        <fullName evidence="2">Gag-pol polyprotein</fullName>
    </submittedName>
</protein>
<dbReference type="Proteomes" id="UP000321947">
    <property type="component" value="Unassembled WGS sequence"/>
</dbReference>
<dbReference type="EMBL" id="SSTD01014457">
    <property type="protein sequence ID" value="TYK04274.1"/>
    <property type="molecule type" value="Genomic_DNA"/>
</dbReference>
<organism evidence="2 4">
    <name type="scientific">Cucumis melo var. makuwa</name>
    <name type="common">Oriental melon</name>
    <dbReference type="NCBI Taxonomy" id="1194695"/>
    <lineage>
        <taxon>Eukaryota</taxon>
        <taxon>Viridiplantae</taxon>
        <taxon>Streptophyta</taxon>
        <taxon>Embryophyta</taxon>
        <taxon>Tracheophyta</taxon>
        <taxon>Spermatophyta</taxon>
        <taxon>Magnoliopsida</taxon>
        <taxon>eudicotyledons</taxon>
        <taxon>Gunneridae</taxon>
        <taxon>Pentapetalae</taxon>
        <taxon>rosids</taxon>
        <taxon>fabids</taxon>
        <taxon>Cucurbitales</taxon>
        <taxon>Cucurbitaceae</taxon>
        <taxon>Benincaseae</taxon>
        <taxon>Cucumis</taxon>
    </lineage>
</organism>
<dbReference type="OrthoDB" id="1932348at2759"/>
<feature type="domain" description="Retrovirus-related Pol polyprotein from transposon TNT 1-94-like beta-barrel" evidence="1">
    <location>
        <begin position="224"/>
        <end position="263"/>
    </location>
</feature>
<dbReference type="InterPro" id="IPR054722">
    <property type="entry name" value="PolX-like_BBD"/>
</dbReference>
<dbReference type="EMBL" id="SSTE01014539">
    <property type="protein sequence ID" value="KAA0045422.1"/>
    <property type="molecule type" value="Genomic_DNA"/>
</dbReference>
<evidence type="ECO:0000313" key="3">
    <source>
        <dbReference type="EMBL" id="TYK04274.1"/>
    </source>
</evidence>
<comment type="caution">
    <text evidence="2">The sequence shown here is derived from an EMBL/GenBank/DDBJ whole genome shotgun (WGS) entry which is preliminary data.</text>
</comment>
<dbReference type="Proteomes" id="UP000321393">
    <property type="component" value="Unassembled WGS sequence"/>
</dbReference>
<reference evidence="4 5" key="1">
    <citation type="submission" date="2019-08" db="EMBL/GenBank/DDBJ databases">
        <title>Draft genome sequences of two oriental melons (Cucumis melo L. var makuwa).</title>
        <authorList>
            <person name="Kwon S.-Y."/>
        </authorList>
    </citation>
    <scope>NUCLEOTIDE SEQUENCE [LARGE SCALE GENOMIC DNA]</scope>
    <source>
        <strain evidence="5">cv. Chang Bougi</strain>
        <strain evidence="4">cv. SW 3</strain>
        <tissue evidence="2">Leaf</tissue>
    </source>
</reference>